<dbReference type="InterPro" id="IPR014710">
    <property type="entry name" value="RmlC-like_jellyroll"/>
</dbReference>
<dbReference type="SUPFAM" id="SSF51182">
    <property type="entry name" value="RmlC-like cupins"/>
    <property type="match status" value="1"/>
</dbReference>
<dbReference type="PANTHER" id="PTHR33271">
    <property type="entry name" value="OS04G0445200 PROTEIN"/>
    <property type="match status" value="1"/>
</dbReference>
<reference evidence="2" key="1">
    <citation type="submission" date="2024-07" db="EMBL/GenBank/DDBJ databases">
        <authorList>
            <person name="Kim Y.J."/>
            <person name="Jeong J.Y."/>
        </authorList>
    </citation>
    <scope>NUCLEOTIDE SEQUENCE</scope>
    <source>
        <strain evidence="2">GIHE-MW2</strain>
    </source>
</reference>
<sequence length="99" mass="11715">MLANWRLEKMQIQIEHKPSEEKLKKLEIFSWPIWKKEVSEFPWTYDMRETCYFLEGDVVVTPDRGTPVEMGKGDLVTFPAGMSCTWKIRKAVKKHYSFG</sequence>
<gene>
    <name evidence="2" type="ORF">ABWT76_001021</name>
</gene>
<accession>A0AAU8JG12</accession>
<dbReference type="Pfam" id="PF05899">
    <property type="entry name" value="Cupin_3"/>
    <property type="match status" value="1"/>
</dbReference>
<proteinExistence type="predicted"/>
<organism evidence="2">
    <name type="scientific">Planktothricoides raciborskii GIHE-MW2</name>
    <dbReference type="NCBI Taxonomy" id="2792601"/>
    <lineage>
        <taxon>Bacteria</taxon>
        <taxon>Bacillati</taxon>
        <taxon>Cyanobacteriota</taxon>
        <taxon>Cyanophyceae</taxon>
        <taxon>Oscillatoriophycideae</taxon>
        <taxon>Oscillatoriales</taxon>
        <taxon>Oscillatoriaceae</taxon>
        <taxon>Planktothricoides</taxon>
    </lineage>
</organism>
<dbReference type="InterPro" id="IPR008579">
    <property type="entry name" value="UGlyAH_Cupin_dom"/>
</dbReference>
<feature type="domain" description="(S)-ureidoglycine aminohydrolase cupin" evidence="1">
    <location>
        <begin position="24"/>
        <end position="96"/>
    </location>
</feature>
<evidence type="ECO:0000313" key="2">
    <source>
        <dbReference type="EMBL" id="XCM38189.1"/>
    </source>
</evidence>
<name>A0AAU8JG12_9CYAN</name>
<dbReference type="EMBL" id="CP159837">
    <property type="protein sequence ID" value="XCM38189.1"/>
    <property type="molecule type" value="Genomic_DNA"/>
</dbReference>
<dbReference type="PANTHER" id="PTHR33271:SF22">
    <property type="entry name" value="OS04G0445200 PROTEIN"/>
    <property type="match status" value="1"/>
</dbReference>
<dbReference type="AlphaFoldDB" id="A0AAU8JG12"/>
<evidence type="ECO:0000259" key="1">
    <source>
        <dbReference type="Pfam" id="PF05899"/>
    </source>
</evidence>
<dbReference type="InterPro" id="IPR011051">
    <property type="entry name" value="RmlC_Cupin_sf"/>
</dbReference>
<dbReference type="Gene3D" id="2.60.120.10">
    <property type="entry name" value="Jelly Rolls"/>
    <property type="match status" value="1"/>
</dbReference>
<protein>
    <submittedName>
        <fullName evidence="2">Cupin domain-containing protein</fullName>
    </submittedName>
</protein>
<dbReference type="RefSeq" id="WP_197285288.1">
    <property type="nucleotide sequence ID" value="NZ_CP159837.1"/>
</dbReference>
<dbReference type="CDD" id="cd02227">
    <property type="entry name" value="cupin_TM1112-like"/>
    <property type="match status" value="1"/>
</dbReference>